<evidence type="ECO:0000313" key="5">
    <source>
        <dbReference type="Proteomes" id="UP000199213"/>
    </source>
</evidence>
<dbReference type="NCBIfam" id="TIGR03442">
    <property type="entry name" value="ergothioneine biosynthesis protein EgtC"/>
    <property type="match status" value="1"/>
</dbReference>
<keyword evidence="5" id="KW-1185">Reference proteome</keyword>
<keyword evidence="1 2" id="KW-0315">Glutamine amidotransferase</keyword>
<dbReference type="UniPathway" id="UPA01014"/>
<dbReference type="InterPro" id="IPR017932">
    <property type="entry name" value="GATase_2_dom"/>
</dbReference>
<dbReference type="EMBL" id="FNFM01000013">
    <property type="protein sequence ID" value="SDK80326.1"/>
    <property type="molecule type" value="Genomic_DNA"/>
</dbReference>
<dbReference type="PANTHER" id="PTHR43187:SF2">
    <property type="entry name" value="GAMMA-GLUTAMYL-HERCYNYLCYSTEINE SULFOXIDE HYDROLASE"/>
    <property type="match status" value="1"/>
</dbReference>
<dbReference type="InterPro" id="IPR032889">
    <property type="entry name" value="EgtC_Actinobacteria"/>
</dbReference>
<keyword evidence="4" id="KW-0808">Transferase</keyword>
<sequence>MCRHVGYLGPPVGLDELLLRPSHGLLEQTWAPNDMRLGGTINVDGFGVGWYRADRAEPSRYRAVGPMWADENFAALAPEVSAETLVGAIRSATRSTSAERTACAPFRAGRWLFSHNGSVPGWPDALAELAEKLDPVRLLASEAPVDSATVWALLSHRLFEGQSPADAVRDTLVEVVRAVPDARMNMLLSDGNLLIATTWTHSLSVCRTDRAVVIASEPFELPAVARDQRDGSVREESSWHAVPDGHLVVADREETSLTPLPDIELRDSPTPESR</sequence>
<dbReference type="OrthoDB" id="9804310at2"/>
<dbReference type="InterPro" id="IPR026869">
    <property type="entry name" value="EgtC-like"/>
</dbReference>
<dbReference type="InterPro" id="IPR029055">
    <property type="entry name" value="Ntn_hydrolases_N"/>
</dbReference>
<dbReference type="GO" id="GO:0052699">
    <property type="term" value="P:ergothioneine biosynthetic process"/>
    <property type="evidence" value="ECO:0007669"/>
    <property type="project" value="UniProtKB-UniRule"/>
</dbReference>
<dbReference type="EC" id="3.5.1.118" evidence="2"/>
<proteinExistence type="inferred from homology"/>
<dbReference type="InterPro" id="IPR017808">
    <property type="entry name" value="EgtC"/>
</dbReference>
<dbReference type="Pfam" id="PF13230">
    <property type="entry name" value="GATase_4"/>
    <property type="match status" value="1"/>
</dbReference>
<dbReference type="CDD" id="cd01908">
    <property type="entry name" value="YafJ"/>
    <property type="match status" value="1"/>
</dbReference>
<dbReference type="InterPro" id="IPR052373">
    <property type="entry name" value="Gamma-glu_amide_hydrolase"/>
</dbReference>
<comment type="pathway">
    <text evidence="2">Amino-acid biosynthesis; ergothioneine biosynthesis.</text>
</comment>
<dbReference type="Gene3D" id="3.60.20.10">
    <property type="entry name" value="Glutamine Phosphoribosylpyrophosphate, subunit 1, domain 1"/>
    <property type="match status" value="1"/>
</dbReference>
<accession>A0A1G9EVZ8</accession>
<dbReference type="AlphaFoldDB" id="A0A1G9EVZ8"/>
<dbReference type="GO" id="GO:0016740">
    <property type="term" value="F:transferase activity"/>
    <property type="evidence" value="ECO:0007669"/>
    <property type="project" value="UniProtKB-KW"/>
</dbReference>
<keyword evidence="2" id="KW-0378">Hydrolase</keyword>
<dbReference type="SUPFAM" id="SSF56235">
    <property type="entry name" value="N-terminal nucleophile aminohydrolases (Ntn hydrolases)"/>
    <property type="match status" value="1"/>
</dbReference>
<gene>
    <name evidence="2" type="primary">egtC</name>
    <name evidence="4" type="ORF">SAMN04487820_11339</name>
</gene>
<dbReference type="RefSeq" id="WP_092631689.1">
    <property type="nucleotide sequence ID" value="NZ_FNFM01000013.1"/>
</dbReference>
<feature type="domain" description="Glutamine amidotransferase type-2" evidence="3">
    <location>
        <begin position="2"/>
        <end position="253"/>
    </location>
</feature>
<comment type="catalytic activity">
    <reaction evidence="2">
        <text>gamma-L-glutamyl-hercynylcysteine S-oxide + H2O = S-(hercyn-2-yl)-L-cysteine S-oxide + L-glutamate</text>
        <dbReference type="Rhea" id="RHEA:42684"/>
        <dbReference type="ChEBI" id="CHEBI:15377"/>
        <dbReference type="ChEBI" id="CHEBI:29985"/>
        <dbReference type="ChEBI" id="CHEBI:82703"/>
        <dbReference type="ChEBI" id="CHEBI:82706"/>
        <dbReference type="EC" id="3.5.1.118"/>
    </reaction>
</comment>
<dbReference type="GO" id="GO:0016811">
    <property type="term" value="F:hydrolase activity, acting on carbon-nitrogen (but not peptide) bonds, in linear amides"/>
    <property type="evidence" value="ECO:0007669"/>
    <property type="project" value="UniProtKB-UniRule"/>
</dbReference>
<evidence type="ECO:0000256" key="2">
    <source>
        <dbReference type="HAMAP-Rule" id="MF_02036"/>
    </source>
</evidence>
<organism evidence="4 5">
    <name type="scientific">Actinopolyspora mzabensis</name>
    <dbReference type="NCBI Taxonomy" id="995066"/>
    <lineage>
        <taxon>Bacteria</taxon>
        <taxon>Bacillati</taxon>
        <taxon>Actinomycetota</taxon>
        <taxon>Actinomycetes</taxon>
        <taxon>Actinopolysporales</taxon>
        <taxon>Actinopolysporaceae</taxon>
        <taxon>Actinopolyspora</taxon>
    </lineage>
</organism>
<protein>
    <recommendedName>
        <fullName evidence="2">Gamma-glutamyl-hercynylcysteine sulfoxide hydrolase</fullName>
        <ecNumber evidence="2">3.5.1.118</ecNumber>
    </recommendedName>
    <alternativeName>
        <fullName evidence="2">Gamma-glutamyl hercynylcysteine S-oxide hydrolase</fullName>
    </alternativeName>
</protein>
<reference evidence="5" key="1">
    <citation type="submission" date="2016-10" db="EMBL/GenBank/DDBJ databases">
        <authorList>
            <person name="Varghese N."/>
            <person name="Submissions S."/>
        </authorList>
    </citation>
    <scope>NUCLEOTIDE SEQUENCE [LARGE SCALE GENOMIC DNA]</scope>
    <source>
        <strain evidence="5">DSM 45460</strain>
    </source>
</reference>
<dbReference type="PROSITE" id="PS51278">
    <property type="entry name" value="GATASE_TYPE_2"/>
    <property type="match status" value="1"/>
</dbReference>
<dbReference type="Proteomes" id="UP000199213">
    <property type="component" value="Unassembled WGS sequence"/>
</dbReference>
<evidence type="ECO:0000313" key="4">
    <source>
        <dbReference type="EMBL" id="SDK80326.1"/>
    </source>
</evidence>
<dbReference type="PANTHER" id="PTHR43187">
    <property type="entry name" value="GLUTAMINE AMIDOTRANSFERASE DUG3-RELATED"/>
    <property type="match status" value="1"/>
</dbReference>
<dbReference type="HAMAP" id="MF_02036">
    <property type="entry name" value="EgtC"/>
    <property type="match status" value="1"/>
</dbReference>
<comment type="function">
    <text evidence="2">Catalyzes the hydrolysis of the gamma-glutamyl amide bond of hercynyl-gamma-L-glutamyl-L-cysteine sulfoxide to produce hercynylcysteine sulfoxide, a step in the biosynthesis pathway of ergothioneine.</text>
</comment>
<name>A0A1G9EVZ8_ACTMZ</name>
<evidence type="ECO:0000256" key="1">
    <source>
        <dbReference type="ARBA" id="ARBA00022962"/>
    </source>
</evidence>
<evidence type="ECO:0000259" key="3">
    <source>
        <dbReference type="PROSITE" id="PS51278"/>
    </source>
</evidence>